<dbReference type="EMBL" id="JACADJ010000004">
    <property type="protein sequence ID" value="NWH03793.1"/>
    <property type="molecule type" value="Genomic_DNA"/>
</dbReference>
<evidence type="ECO:0000259" key="3">
    <source>
        <dbReference type="SMART" id="SM00062"/>
    </source>
</evidence>
<gene>
    <name evidence="4" type="ORF">HXW94_02100</name>
</gene>
<dbReference type="RefSeq" id="WP_178365241.1">
    <property type="nucleotide sequence ID" value="NZ_JACADJ010000004.1"/>
</dbReference>
<dbReference type="PANTHER" id="PTHR35936:SF25">
    <property type="entry name" value="ABC TRANSPORTER SUBSTRATE-BINDING PROTEIN"/>
    <property type="match status" value="1"/>
</dbReference>
<evidence type="ECO:0000256" key="2">
    <source>
        <dbReference type="SAM" id="SignalP"/>
    </source>
</evidence>
<evidence type="ECO:0000313" key="5">
    <source>
        <dbReference type="Proteomes" id="UP000553343"/>
    </source>
</evidence>
<name>A0A850SWJ6_9BACT</name>
<sequence>MKKSLLSATTIFFIFFLAAGLSYAQDKKLNFGTLNWPPYFGETLENGGFMTEISTEAFKRTGWDYNLKFMNWNRAMGLAKKGKLTGVQGAYYTDERAKIFFYTNEITAANVVIFQKKGAGISYNSLKDLEGYTFGILRGFGYPDEFVQADFLKKEFTDKPEANILKLLKDRVDLIVGSKLVTIDIANSHYPDQAGQLDVLDPPLEKKPLYNIISKKIDNHQKILDDFNKGLEMLKEDGTYQAIMKKHGF</sequence>
<feature type="signal peptide" evidence="2">
    <location>
        <begin position="1"/>
        <end position="24"/>
    </location>
</feature>
<dbReference type="AlphaFoldDB" id="A0A850SWJ6"/>
<dbReference type="PANTHER" id="PTHR35936">
    <property type="entry name" value="MEMBRANE-BOUND LYTIC MUREIN TRANSGLYCOSYLASE F"/>
    <property type="match status" value="1"/>
</dbReference>
<accession>A0A850SWJ6</accession>
<dbReference type="SUPFAM" id="SSF53850">
    <property type="entry name" value="Periplasmic binding protein-like II"/>
    <property type="match status" value="1"/>
</dbReference>
<evidence type="ECO:0000256" key="1">
    <source>
        <dbReference type="ARBA" id="ARBA00022729"/>
    </source>
</evidence>
<dbReference type="Gene3D" id="3.40.190.10">
    <property type="entry name" value="Periplasmic binding protein-like II"/>
    <property type="match status" value="2"/>
</dbReference>
<evidence type="ECO:0000313" key="4">
    <source>
        <dbReference type="EMBL" id="NWH03793.1"/>
    </source>
</evidence>
<protein>
    <submittedName>
        <fullName evidence="4">Transporter substrate-binding domain-containing protein</fullName>
    </submittedName>
</protein>
<reference evidence="4 5" key="1">
    <citation type="submission" date="2020-06" db="EMBL/GenBank/DDBJ databases">
        <title>High-quality draft genome of sulfate reducer Desulfobacter latus type strain AcrS2 isolated from marine sediment.</title>
        <authorList>
            <person name="Hoppe M."/>
            <person name="Larsen C.K."/>
            <person name="Marshall I.P.G."/>
            <person name="Schramm A."/>
            <person name="Marietou A.G."/>
        </authorList>
    </citation>
    <scope>NUCLEOTIDE SEQUENCE [LARGE SCALE GENOMIC DNA]</scope>
    <source>
        <strain evidence="4 5">AcRS2</strain>
    </source>
</reference>
<feature type="chain" id="PRO_5033022930" evidence="2">
    <location>
        <begin position="25"/>
        <end position="249"/>
    </location>
</feature>
<keyword evidence="1 2" id="KW-0732">Signal</keyword>
<dbReference type="SMART" id="SM00062">
    <property type="entry name" value="PBPb"/>
    <property type="match status" value="1"/>
</dbReference>
<proteinExistence type="predicted"/>
<dbReference type="Pfam" id="PF00497">
    <property type="entry name" value="SBP_bac_3"/>
    <property type="match status" value="1"/>
</dbReference>
<organism evidence="4 5">
    <name type="scientific">Desulfobacter latus</name>
    <dbReference type="NCBI Taxonomy" id="2292"/>
    <lineage>
        <taxon>Bacteria</taxon>
        <taxon>Pseudomonadati</taxon>
        <taxon>Thermodesulfobacteriota</taxon>
        <taxon>Desulfobacteria</taxon>
        <taxon>Desulfobacterales</taxon>
        <taxon>Desulfobacteraceae</taxon>
        <taxon>Desulfobacter</taxon>
    </lineage>
</organism>
<comment type="caution">
    <text evidence="4">The sequence shown here is derived from an EMBL/GenBank/DDBJ whole genome shotgun (WGS) entry which is preliminary data.</text>
</comment>
<dbReference type="InterPro" id="IPR001638">
    <property type="entry name" value="Solute-binding_3/MltF_N"/>
</dbReference>
<dbReference type="Proteomes" id="UP000553343">
    <property type="component" value="Unassembled WGS sequence"/>
</dbReference>
<feature type="domain" description="Solute-binding protein family 3/N-terminal" evidence="3">
    <location>
        <begin position="28"/>
        <end position="248"/>
    </location>
</feature>
<keyword evidence="5" id="KW-1185">Reference proteome</keyword>